<dbReference type="Gene3D" id="3.30.565.10">
    <property type="entry name" value="Histidine kinase-like ATPase, C-terminal domain"/>
    <property type="match status" value="1"/>
</dbReference>
<dbReference type="CDD" id="cd06225">
    <property type="entry name" value="HAMP"/>
    <property type="match status" value="1"/>
</dbReference>
<evidence type="ECO:0000256" key="6">
    <source>
        <dbReference type="ARBA" id="ARBA00022692"/>
    </source>
</evidence>
<feature type="transmembrane region" description="Helical" evidence="11">
    <location>
        <begin position="7"/>
        <end position="29"/>
    </location>
</feature>
<dbReference type="InterPro" id="IPR031930">
    <property type="entry name" value="HK_sensor"/>
</dbReference>
<dbReference type="Gene3D" id="1.10.8.500">
    <property type="entry name" value="HAMP domain in histidine kinase"/>
    <property type="match status" value="1"/>
</dbReference>
<dbReference type="PANTHER" id="PTHR45436:SF15">
    <property type="entry name" value="SENSOR HISTIDINE KINASE CUSS"/>
    <property type="match status" value="1"/>
</dbReference>
<name>A0A9Q3W9H5_9GAMM</name>
<dbReference type="RefSeq" id="WP_022996696.1">
    <property type="nucleotide sequence ID" value="NZ_CBDDTQ010000001.1"/>
</dbReference>
<dbReference type="PROSITE" id="PS51257">
    <property type="entry name" value="PROKAR_LIPOPROTEIN"/>
    <property type="match status" value="1"/>
</dbReference>
<dbReference type="GO" id="GO:0005886">
    <property type="term" value="C:plasma membrane"/>
    <property type="evidence" value="ECO:0007669"/>
    <property type="project" value="TreeGrafter"/>
</dbReference>
<dbReference type="Gene3D" id="1.10.287.130">
    <property type="match status" value="1"/>
</dbReference>
<keyword evidence="9" id="KW-0902">Two-component regulatory system</keyword>
<dbReference type="CDD" id="cd00082">
    <property type="entry name" value="HisKA"/>
    <property type="match status" value="1"/>
</dbReference>
<feature type="domain" description="Histidine kinase" evidence="12">
    <location>
        <begin position="239"/>
        <end position="446"/>
    </location>
</feature>
<evidence type="ECO:0000256" key="11">
    <source>
        <dbReference type="SAM" id="Phobius"/>
    </source>
</evidence>
<protein>
    <recommendedName>
        <fullName evidence="3">histidine kinase</fullName>
        <ecNumber evidence="3">2.7.13.3</ecNumber>
    </recommendedName>
</protein>
<sequence length="448" mass="50169">MPGRHSLFWRLALVLCLSAVVIVACSRWVTIWVANQVVLLSDQAKAEMLGYAHEAEAAWRAGGEQGVAAWLAELDQRVPGEAMVVDTAGRSLSGTPLTDNQIAGFRFQRELDWRMSFRYREMPFIGMPFPGAPDQGRLVMQLPPEHMPGGAWPLQRTLILTLLPGIMALLAVILIYWRIMVPLRALEAQVHRFRDEPASRVETTLTERRDEFGELGRSFNSMAERVSGLLASQRQLLHDMSHELRTPLSRLNVALDSPLDEPALRQRVATEVDKMRTLVDDTLALVWHDTEQRGSETGPLSVREIWDLVVDDAAFESGWDPLRFRCQLPEHAMVLGNLNDFALTLENLVRNAIRHSPVNGEVVLHGNREGQYWHLWLADQGPGVPEERLESIFAPFVRLDPARTTDSGFGLGLSIARRAVIRQAGELWAENGHPGLRVHVRLAAAGNV</sequence>
<dbReference type="PRINTS" id="PR00344">
    <property type="entry name" value="BCTRLSENSOR"/>
</dbReference>
<evidence type="ECO:0000256" key="8">
    <source>
        <dbReference type="ARBA" id="ARBA00022989"/>
    </source>
</evidence>
<evidence type="ECO:0000259" key="12">
    <source>
        <dbReference type="PROSITE" id="PS50109"/>
    </source>
</evidence>
<dbReference type="Pfam" id="PF02518">
    <property type="entry name" value="HATPase_c"/>
    <property type="match status" value="1"/>
</dbReference>
<dbReference type="SUPFAM" id="SSF55874">
    <property type="entry name" value="ATPase domain of HSP90 chaperone/DNA topoisomerase II/histidine kinase"/>
    <property type="match status" value="1"/>
</dbReference>
<comment type="subcellular location">
    <subcellularLocation>
        <location evidence="2">Membrane</location>
        <topology evidence="2">Multi-pass membrane protein</topology>
    </subcellularLocation>
</comment>
<dbReference type="Pfam" id="PF00512">
    <property type="entry name" value="HisKA"/>
    <property type="match status" value="1"/>
</dbReference>
<proteinExistence type="predicted"/>
<keyword evidence="4" id="KW-0597">Phosphoprotein</keyword>
<comment type="catalytic activity">
    <reaction evidence="1">
        <text>ATP + protein L-histidine = ADP + protein N-phospho-L-histidine.</text>
        <dbReference type="EC" id="2.7.13.3"/>
    </reaction>
</comment>
<reference evidence="14" key="1">
    <citation type="submission" date="2022-01" db="EMBL/GenBank/DDBJ databases">
        <authorList>
            <person name="Karlyshev A.V."/>
            <person name="Jaspars M."/>
        </authorList>
    </citation>
    <scope>NUCLEOTIDE SEQUENCE</scope>
    <source>
        <strain evidence="14">AGSA3-2</strain>
    </source>
</reference>
<dbReference type="InterPro" id="IPR005467">
    <property type="entry name" value="His_kinase_dom"/>
</dbReference>
<dbReference type="PROSITE" id="PS50885">
    <property type="entry name" value="HAMP"/>
    <property type="match status" value="1"/>
</dbReference>
<dbReference type="EMBL" id="JAJVKT010000024">
    <property type="protein sequence ID" value="MCE7510462.1"/>
    <property type="molecule type" value="Genomic_DNA"/>
</dbReference>
<dbReference type="InterPro" id="IPR003660">
    <property type="entry name" value="HAMP_dom"/>
</dbReference>
<dbReference type="SMART" id="SM00387">
    <property type="entry name" value="HATPase_c"/>
    <property type="match status" value="1"/>
</dbReference>
<evidence type="ECO:0000256" key="3">
    <source>
        <dbReference type="ARBA" id="ARBA00012438"/>
    </source>
</evidence>
<evidence type="ECO:0000259" key="13">
    <source>
        <dbReference type="PROSITE" id="PS50885"/>
    </source>
</evidence>
<evidence type="ECO:0000313" key="15">
    <source>
        <dbReference type="Proteomes" id="UP001107961"/>
    </source>
</evidence>
<keyword evidence="8 11" id="KW-1133">Transmembrane helix</keyword>
<evidence type="ECO:0000256" key="5">
    <source>
        <dbReference type="ARBA" id="ARBA00022679"/>
    </source>
</evidence>
<dbReference type="SUPFAM" id="SSF47384">
    <property type="entry name" value="Homodimeric domain of signal transducing histidine kinase"/>
    <property type="match status" value="1"/>
</dbReference>
<dbReference type="InterPro" id="IPR038428">
    <property type="entry name" value="HK_sensor_dom_sf"/>
</dbReference>
<dbReference type="Pfam" id="PF00672">
    <property type="entry name" value="HAMP"/>
    <property type="match status" value="1"/>
</dbReference>
<evidence type="ECO:0000256" key="9">
    <source>
        <dbReference type="ARBA" id="ARBA00023012"/>
    </source>
</evidence>
<evidence type="ECO:0000256" key="10">
    <source>
        <dbReference type="ARBA" id="ARBA00023136"/>
    </source>
</evidence>
<keyword evidence="15" id="KW-1185">Reference proteome</keyword>
<dbReference type="PROSITE" id="PS50109">
    <property type="entry name" value="HIS_KIN"/>
    <property type="match status" value="1"/>
</dbReference>
<feature type="domain" description="HAMP" evidence="13">
    <location>
        <begin position="177"/>
        <end position="231"/>
    </location>
</feature>
<dbReference type="InterPro" id="IPR050428">
    <property type="entry name" value="TCS_sensor_his_kinase"/>
</dbReference>
<feature type="transmembrane region" description="Helical" evidence="11">
    <location>
        <begin position="157"/>
        <end position="177"/>
    </location>
</feature>
<dbReference type="Gene3D" id="3.30.450.170">
    <property type="entry name" value="Two-component histidine kinase, sensor domain"/>
    <property type="match status" value="1"/>
</dbReference>
<dbReference type="EC" id="2.7.13.3" evidence="3"/>
<comment type="caution">
    <text evidence="14">The sequence shown here is derived from an EMBL/GenBank/DDBJ whole genome shotgun (WGS) entry which is preliminary data.</text>
</comment>
<evidence type="ECO:0000313" key="14">
    <source>
        <dbReference type="EMBL" id="MCE7510462.1"/>
    </source>
</evidence>
<evidence type="ECO:0000256" key="1">
    <source>
        <dbReference type="ARBA" id="ARBA00000085"/>
    </source>
</evidence>
<dbReference type="SMART" id="SM00388">
    <property type="entry name" value="HisKA"/>
    <property type="match status" value="1"/>
</dbReference>
<dbReference type="PANTHER" id="PTHR45436">
    <property type="entry name" value="SENSOR HISTIDINE KINASE YKOH"/>
    <property type="match status" value="1"/>
</dbReference>
<dbReference type="GO" id="GO:0000155">
    <property type="term" value="F:phosphorelay sensor kinase activity"/>
    <property type="evidence" value="ECO:0007669"/>
    <property type="project" value="InterPro"/>
</dbReference>
<gene>
    <name evidence="14" type="ORF">LZG35_17625</name>
</gene>
<organism evidence="14 15">
    <name type="scientific">Alloalcanivorax xenomutans</name>
    <dbReference type="NCBI Taxonomy" id="1094342"/>
    <lineage>
        <taxon>Bacteria</taxon>
        <taxon>Pseudomonadati</taxon>
        <taxon>Pseudomonadota</taxon>
        <taxon>Gammaproteobacteria</taxon>
        <taxon>Oceanospirillales</taxon>
        <taxon>Alcanivoracaceae</taxon>
        <taxon>Alloalcanivorax</taxon>
    </lineage>
</organism>
<evidence type="ECO:0000256" key="4">
    <source>
        <dbReference type="ARBA" id="ARBA00022553"/>
    </source>
</evidence>
<evidence type="ECO:0000256" key="2">
    <source>
        <dbReference type="ARBA" id="ARBA00004141"/>
    </source>
</evidence>
<keyword evidence="6 11" id="KW-0812">Transmembrane</keyword>
<dbReference type="SMART" id="SM00304">
    <property type="entry name" value="HAMP"/>
    <property type="match status" value="1"/>
</dbReference>
<keyword evidence="5" id="KW-0808">Transferase</keyword>
<dbReference type="Pfam" id="PF16750">
    <property type="entry name" value="HK_sensor"/>
    <property type="match status" value="1"/>
</dbReference>
<accession>A0A9Q3W9H5</accession>
<dbReference type="InterPro" id="IPR036097">
    <property type="entry name" value="HisK_dim/P_sf"/>
</dbReference>
<dbReference type="SUPFAM" id="SSF158472">
    <property type="entry name" value="HAMP domain-like"/>
    <property type="match status" value="1"/>
</dbReference>
<dbReference type="InterPro" id="IPR004358">
    <property type="entry name" value="Sig_transdc_His_kin-like_C"/>
</dbReference>
<keyword evidence="7 14" id="KW-0418">Kinase</keyword>
<dbReference type="AlphaFoldDB" id="A0A9Q3W9H5"/>
<dbReference type="InterPro" id="IPR003661">
    <property type="entry name" value="HisK_dim/P_dom"/>
</dbReference>
<dbReference type="InterPro" id="IPR003594">
    <property type="entry name" value="HATPase_dom"/>
</dbReference>
<dbReference type="Proteomes" id="UP001107961">
    <property type="component" value="Unassembled WGS sequence"/>
</dbReference>
<evidence type="ECO:0000256" key="7">
    <source>
        <dbReference type="ARBA" id="ARBA00022777"/>
    </source>
</evidence>
<dbReference type="KEGG" id="axe:P40_06920"/>
<dbReference type="InterPro" id="IPR036890">
    <property type="entry name" value="HATPase_C_sf"/>
</dbReference>
<keyword evidence="10 11" id="KW-0472">Membrane</keyword>